<dbReference type="SUPFAM" id="SSF48695">
    <property type="entry name" value="Multiheme cytochromes"/>
    <property type="match status" value="4"/>
</dbReference>
<evidence type="ECO:0000259" key="3">
    <source>
        <dbReference type="Pfam" id="PF09699"/>
    </source>
</evidence>
<evidence type="ECO:0000256" key="2">
    <source>
        <dbReference type="SAM" id="SignalP"/>
    </source>
</evidence>
<protein>
    <submittedName>
        <fullName evidence="4">Cytochrome C family protein</fullName>
    </submittedName>
</protein>
<dbReference type="Gene3D" id="3.90.10.10">
    <property type="entry name" value="Cytochrome C3"/>
    <property type="match status" value="1"/>
</dbReference>
<sequence length="1018" mass="106486">MKRVIAAFWLILLAISTASAIESPHISNMSCSGTMGCHTIALIDGVYVATLVDAYGVNNLCIKCHNPLTMVRGFSARDIANPFGSTDTGLFPSEQFQSSHNWAGPVHMPAAGAQISTDPAIIALRPTKAGVLGCTSCHNHHSFTGDLLLRRPGDTLCLDCHRQRNQRDVQSGTHPVNFNYTSATSKVKLTPAKFFEEPVNANPANPTSAMLLPGGKLVCTTCHSPHYADSNARTFDNASSSTFGLLSSSRGRLLRTDVRGGSADEVNICTNCHAGKRAHNGKGQNIQCADCHAAHVDPLDGTAPNVWLVRRYMNPQTTNVRVVNQYKDAGSNWAGPDGVCVACHAIPAPGGNYPPEHASTDPNVCRSCHIHDSADGSFAAGCNSCHGNPPQTNAAGPSGYASSGSYNYATSGVFKDESLTPHLAHTSRGLTCAACHSGNQHASGDFQQVFRTPSGTATYYGAAPSYDPAGPGSCLTNYCHSNGAPSSLPPVYKTATWALGNNSIVGTPEECSDCHDAAPDTNAHTGHLSRGYSCTVCHAATAASNSSIKDASKHVNGIKEMAFIGAALGTEIDVSDTCTTSYCHSNGRGVYSSPNWTMKATGACGTCHATAPGLGSQLIASGAHFAHFSTSSAAYGPMLTTQNSTGCQACHNVSSANHVNQSIDLNGSLGYLGNGTGTCTPCHPTQVNWSTGAVTCESCHTGTVSVINEVPAPNKSLAATAGHGAPALGKGCTACHERNARHINGGSRLQAQLSGSLNADCRYCHDNASEVVTEGFRNMSTHFLTKGGSQAMACAKCHDPHGSTNLHMIKTLINGQAIVFNDAVNGLVNTTTNQGLCQVCHTQTAHYRAGVPETSHPTTNCLSCHDHRAAGGAFKPAGTCDACHGYPPAPKATITPQLFGVMGSWSSARYEDYSGGGGAHLVAAHVSPNAKPSEGWSNCAICHSGGSTGDSGNHKMTMPLKGHIENVDLVVDKRFRFANSFIVYTGSQRVSAPAQNATGSCYNVSCHITKSRRWSIER</sequence>
<dbReference type="Pfam" id="PF09699">
    <property type="entry name" value="Paired_CXXCH_1"/>
    <property type="match status" value="1"/>
</dbReference>
<dbReference type="InterPro" id="IPR036280">
    <property type="entry name" value="Multihaem_cyt_sf"/>
</dbReference>
<organism evidence="4">
    <name type="scientific">Geobacter sp. (strain M21)</name>
    <dbReference type="NCBI Taxonomy" id="443144"/>
    <lineage>
        <taxon>Bacteria</taxon>
        <taxon>Pseudomonadati</taxon>
        <taxon>Thermodesulfobacteriota</taxon>
        <taxon>Desulfuromonadia</taxon>
        <taxon>Geobacterales</taxon>
        <taxon>Geobacteraceae</taxon>
        <taxon>Geobacter</taxon>
    </lineage>
</organism>
<feature type="signal peptide" evidence="2">
    <location>
        <begin position="1"/>
        <end position="20"/>
    </location>
</feature>
<dbReference type="InterPro" id="IPR010177">
    <property type="entry name" value="Paired_CXXCH_1"/>
</dbReference>
<accession>C6E381</accession>
<feature type="chain" id="PRO_5002963430" evidence="2">
    <location>
        <begin position="21"/>
        <end position="1018"/>
    </location>
</feature>
<dbReference type="Gene3D" id="1.10.1130.10">
    <property type="entry name" value="Flavocytochrome C3, Chain A"/>
    <property type="match status" value="2"/>
</dbReference>
<evidence type="ECO:0000313" key="4">
    <source>
        <dbReference type="EMBL" id="ACT17254.1"/>
    </source>
</evidence>
<keyword evidence="1 2" id="KW-0732">Signal</keyword>
<dbReference type="Pfam" id="PF09698">
    <property type="entry name" value="GSu_C4xC__C2xCH"/>
    <property type="match status" value="1"/>
</dbReference>
<dbReference type="NCBIfam" id="TIGR01904">
    <property type="entry name" value="GSu_C4xC__C2xCH"/>
    <property type="match status" value="1"/>
</dbReference>
<dbReference type="KEGG" id="gem:GM21_1193"/>
<proteinExistence type="predicted"/>
<reference evidence="4" key="1">
    <citation type="submission" date="2009-07" db="EMBL/GenBank/DDBJ databases">
        <title>Complete sequence of Geobacter sp. M21.</title>
        <authorList>
            <consortium name="US DOE Joint Genome Institute"/>
            <person name="Lucas S."/>
            <person name="Copeland A."/>
            <person name="Lapidus A."/>
            <person name="Glavina del Rio T."/>
            <person name="Dalin E."/>
            <person name="Tice H."/>
            <person name="Bruce D."/>
            <person name="Goodwin L."/>
            <person name="Pitluck S."/>
            <person name="Saunders E."/>
            <person name="Brettin T."/>
            <person name="Detter J.C."/>
            <person name="Han C."/>
            <person name="Larimer F."/>
            <person name="Land M."/>
            <person name="Hauser L."/>
            <person name="Kyrpides N."/>
            <person name="Ovchinnikova G."/>
            <person name="Lovley D."/>
        </authorList>
    </citation>
    <scope>NUCLEOTIDE SEQUENCE [LARGE SCALE GENOMIC DNA]</scope>
    <source>
        <strain evidence="4">M21</strain>
    </source>
</reference>
<gene>
    <name evidence="4" type="ordered locus">GM21_1193</name>
</gene>
<dbReference type="GO" id="GO:0016491">
    <property type="term" value="F:oxidoreductase activity"/>
    <property type="evidence" value="ECO:0007669"/>
    <property type="project" value="TreeGrafter"/>
</dbReference>
<dbReference type="NCBIfam" id="TIGR01905">
    <property type="entry name" value="paired_CXXCH_1"/>
    <property type="match status" value="1"/>
</dbReference>
<dbReference type="InterPro" id="IPR051829">
    <property type="entry name" value="Multiheme_Cytochr_ET"/>
</dbReference>
<dbReference type="EMBL" id="CP001661">
    <property type="protein sequence ID" value="ACT17254.1"/>
    <property type="molecule type" value="Genomic_DNA"/>
</dbReference>
<evidence type="ECO:0000256" key="1">
    <source>
        <dbReference type="ARBA" id="ARBA00022729"/>
    </source>
</evidence>
<dbReference type="STRING" id="443144.GM21_1193"/>
<name>C6E381_GEOSM</name>
<dbReference type="InterPro" id="IPR010176">
    <property type="entry name" value="C4xCH_C2xCH_motif_GEOSU"/>
</dbReference>
<dbReference type="PANTHER" id="PTHR35038">
    <property type="entry name" value="DISSIMILATORY SULFITE REDUCTASE SIRA"/>
    <property type="match status" value="1"/>
</dbReference>
<dbReference type="PANTHER" id="PTHR35038:SF6">
    <property type="entry name" value="SURFACE LOCALIZED DECAHEME CYTOCHROME C LIPOPROTEIN"/>
    <property type="match status" value="1"/>
</dbReference>
<dbReference type="HOGENOM" id="CLU_291837_0_0_7"/>
<feature type="domain" description="Doubled CXXCH motif" evidence="3">
    <location>
        <begin position="133"/>
        <end position="163"/>
    </location>
</feature>
<dbReference type="AlphaFoldDB" id="C6E381"/>
<dbReference type="eggNOG" id="COG3880">
    <property type="taxonomic scope" value="Bacteria"/>
</dbReference>
<dbReference type="OrthoDB" id="9810317at2"/>